<feature type="short sequence motif" description="'HIGH' region" evidence="12">
    <location>
        <begin position="29"/>
        <end position="39"/>
    </location>
</feature>
<dbReference type="PANTHER" id="PTHR10890:SF3">
    <property type="entry name" value="CYSTEINE--TRNA LIGASE, CYTOPLASMIC"/>
    <property type="match status" value="1"/>
</dbReference>
<dbReference type="GO" id="GO:0008270">
    <property type="term" value="F:zinc ion binding"/>
    <property type="evidence" value="ECO:0007669"/>
    <property type="project" value="UniProtKB-UniRule"/>
</dbReference>
<name>A0A5C1ND84_9GAMM</name>
<keyword evidence="15" id="KW-1185">Reference proteome</keyword>
<evidence type="ECO:0000256" key="11">
    <source>
        <dbReference type="ARBA" id="ARBA00023146"/>
    </source>
</evidence>
<keyword evidence="6 12" id="KW-0479">Metal-binding</keyword>
<evidence type="ECO:0000259" key="13">
    <source>
        <dbReference type="SMART" id="SM00840"/>
    </source>
</evidence>
<keyword evidence="11 12" id="KW-0030">Aminoacyl-tRNA synthetase</keyword>
<feature type="binding site" evidence="12">
    <location>
        <position position="27"/>
    </location>
    <ligand>
        <name>Zn(2+)</name>
        <dbReference type="ChEBI" id="CHEBI:29105"/>
    </ligand>
</feature>
<feature type="binding site" evidence="12">
    <location>
        <position position="237"/>
    </location>
    <ligand>
        <name>Zn(2+)</name>
        <dbReference type="ChEBI" id="CHEBI:29105"/>
    </ligand>
</feature>
<dbReference type="Pfam" id="PF01406">
    <property type="entry name" value="tRNA-synt_1e"/>
    <property type="match status" value="1"/>
</dbReference>
<dbReference type="InterPro" id="IPR056411">
    <property type="entry name" value="CysS_C"/>
</dbReference>
<dbReference type="Proteomes" id="UP000324285">
    <property type="component" value="Chromosome"/>
</dbReference>
<dbReference type="EC" id="6.1.1.16" evidence="12"/>
<dbReference type="GO" id="GO:0005524">
    <property type="term" value="F:ATP binding"/>
    <property type="evidence" value="ECO:0007669"/>
    <property type="project" value="UniProtKB-UniRule"/>
</dbReference>
<dbReference type="InterPro" id="IPR015273">
    <property type="entry name" value="Cys-tRNA-synt_Ia_DALR"/>
</dbReference>
<dbReference type="PANTHER" id="PTHR10890">
    <property type="entry name" value="CYSTEINYL-TRNA SYNTHETASE"/>
    <property type="match status" value="1"/>
</dbReference>
<dbReference type="CDD" id="cd07963">
    <property type="entry name" value="Anticodon_Ia_Cys"/>
    <property type="match status" value="1"/>
</dbReference>
<dbReference type="NCBIfam" id="TIGR00435">
    <property type="entry name" value="cysS"/>
    <property type="match status" value="1"/>
</dbReference>
<evidence type="ECO:0000313" key="14">
    <source>
        <dbReference type="EMBL" id="QEM81642.1"/>
    </source>
</evidence>
<dbReference type="HAMAP" id="MF_00041">
    <property type="entry name" value="Cys_tRNA_synth"/>
    <property type="match status" value="1"/>
</dbReference>
<evidence type="ECO:0000256" key="2">
    <source>
        <dbReference type="ARBA" id="ARBA00005594"/>
    </source>
</evidence>
<protein>
    <recommendedName>
        <fullName evidence="12">Cysteine--tRNA ligase</fullName>
        <ecNumber evidence="12">6.1.1.16</ecNumber>
    </recommendedName>
    <alternativeName>
        <fullName evidence="12">Cysteinyl-tRNA synthetase</fullName>
        <shortName evidence="12">CysRS</shortName>
    </alternativeName>
</protein>
<comment type="catalytic activity">
    <reaction evidence="12">
        <text>tRNA(Cys) + L-cysteine + ATP = L-cysteinyl-tRNA(Cys) + AMP + diphosphate</text>
        <dbReference type="Rhea" id="RHEA:17773"/>
        <dbReference type="Rhea" id="RHEA-COMP:9661"/>
        <dbReference type="Rhea" id="RHEA-COMP:9679"/>
        <dbReference type="ChEBI" id="CHEBI:30616"/>
        <dbReference type="ChEBI" id="CHEBI:33019"/>
        <dbReference type="ChEBI" id="CHEBI:35235"/>
        <dbReference type="ChEBI" id="CHEBI:78442"/>
        <dbReference type="ChEBI" id="CHEBI:78517"/>
        <dbReference type="ChEBI" id="CHEBI:456215"/>
        <dbReference type="EC" id="6.1.1.16"/>
    </reaction>
</comment>
<reference evidence="14" key="1">
    <citation type="submission" date="2021-02" db="EMBL/GenBank/DDBJ databases">
        <title>Strain Y2R2, a novel species of the genus Halomonas.</title>
        <authorList>
            <person name="Huang H."/>
        </authorList>
    </citation>
    <scope>NUCLEOTIDE SEQUENCE</scope>
    <source>
        <strain evidence="14">Y2R2</strain>
    </source>
</reference>
<keyword evidence="4 12" id="KW-0963">Cytoplasm</keyword>
<dbReference type="SMART" id="SM00840">
    <property type="entry name" value="DALR_2"/>
    <property type="match status" value="1"/>
</dbReference>
<feature type="binding site" evidence="12">
    <location>
        <position position="268"/>
    </location>
    <ligand>
        <name>ATP</name>
        <dbReference type="ChEBI" id="CHEBI:30616"/>
    </ligand>
</feature>
<dbReference type="RefSeq" id="WP_149284653.1">
    <property type="nucleotide sequence ID" value="NZ_CP038437.2"/>
</dbReference>
<proteinExistence type="inferred from homology"/>
<comment type="cofactor">
    <cofactor evidence="12">
        <name>Zn(2+)</name>
        <dbReference type="ChEBI" id="CHEBI:29105"/>
    </cofactor>
    <text evidence="12">Binds 1 zinc ion per subunit.</text>
</comment>
<feature type="short sequence motif" description="'KMSKS' region" evidence="12">
    <location>
        <begin position="265"/>
        <end position="269"/>
    </location>
</feature>
<accession>A0A5C1ND84</accession>
<evidence type="ECO:0000256" key="10">
    <source>
        <dbReference type="ARBA" id="ARBA00022917"/>
    </source>
</evidence>
<dbReference type="GO" id="GO:0006423">
    <property type="term" value="P:cysteinyl-tRNA aminoacylation"/>
    <property type="evidence" value="ECO:0007669"/>
    <property type="project" value="UniProtKB-UniRule"/>
</dbReference>
<keyword evidence="10 12" id="KW-0648">Protein biosynthesis</keyword>
<dbReference type="SUPFAM" id="SSF47323">
    <property type="entry name" value="Anticodon-binding domain of a subclass of class I aminoacyl-tRNA synthetases"/>
    <property type="match status" value="1"/>
</dbReference>
<evidence type="ECO:0000256" key="4">
    <source>
        <dbReference type="ARBA" id="ARBA00022490"/>
    </source>
</evidence>
<evidence type="ECO:0000256" key="3">
    <source>
        <dbReference type="ARBA" id="ARBA00011245"/>
    </source>
</evidence>
<evidence type="ECO:0000313" key="15">
    <source>
        <dbReference type="Proteomes" id="UP000324285"/>
    </source>
</evidence>
<dbReference type="Pfam" id="PF09190">
    <property type="entry name" value="DALR_2"/>
    <property type="match status" value="1"/>
</dbReference>
<dbReference type="InterPro" id="IPR032678">
    <property type="entry name" value="tRNA-synt_1_cat_dom"/>
</dbReference>
<dbReference type="CDD" id="cd00672">
    <property type="entry name" value="CysRS_core"/>
    <property type="match status" value="1"/>
</dbReference>
<organism evidence="14 15">
    <name type="scientific">Halomonas binhaiensis</name>
    <dbReference type="NCBI Taxonomy" id="2562282"/>
    <lineage>
        <taxon>Bacteria</taxon>
        <taxon>Pseudomonadati</taxon>
        <taxon>Pseudomonadota</taxon>
        <taxon>Gammaproteobacteria</taxon>
        <taxon>Oceanospirillales</taxon>
        <taxon>Halomonadaceae</taxon>
        <taxon>Halomonas</taxon>
    </lineage>
</organism>
<dbReference type="InterPro" id="IPR009080">
    <property type="entry name" value="tRNAsynth_Ia_anticodon-bd"/>
</dbReference>
<gene>
    <name evidence="12" type="primary">cysS</name>
    <name evidence="14" type="ORF">E4T21_08865</name>
</gene>
<keyword evidence="8 12" id="KW-0862">Zinc</keyword>
<feature type="binding site" evidence="12">
    <location>
        <position position="208"/>
    </location>
    <ligand>
        <name>Zn(2+)</name>
        <dbReference type="ChEBI" id="CHEBI:29105"/>
    </ligand>
</feature>
<dbReference type="OrthoDB" id="9815130at2"/>
<keyword evidence="9 12" id="KW-0067">ATP-binding</keyword>
<evidence type="ECO:0000256" key="7">
    <source>
        <dbReference type="ARBA" id="ARBA00022741"/>
    </source>
</evidence>
<dbReference type="Gene3D" id="1.20.120.1910">
    <property type="entry name" value="Cysteine-tRNA ligase, C-terminal anti-codon recognition domain"/>
    <property type="match status" value="1"/>
</dbReference>
<evidence type="ECO:0000256" key="12">
    <source>
        <dbReference type="HAMAP-Rule" id="MF_00041"/>
    </source>
</evidence>
<evidence type="ECO:0000256" key="1">
    <source>
        <dbReference type="ARBA" id="ARBA00004496"/>
    </source>
</evidence>
<keyword evidence="7 12" id="KW-0547">Nucleotide-binding</keyword>
<evidence type="ECO:0000256" key="5">
    <source>
        <dbReference type="ARBA" id="ARBA00022598"/>
    </source>
</evidence>
<sequence length="479" mass="53459">MQIYNTLTRTKETFTPIEPGKVRMYVCGMTVYDYCHLGHARVMVAFDVITRYLRYRDYDVTYVRNITDIDDKILRRADENGETIGELTERMIAAMHEDEGRLFVKRPDHEPRATGHVAEIISMVQTLIDKGYAYAPGNGDVYYRVRKFEGYGKLNNRDLDEMRAGARIEVDEHKEDPLDFVLWKAAKPGEAHWPSPWGNGRPGWHIECSAMSTCCLGDTFDIHGGGPDLTFPHHENEIAQSEAATGKPYVNTWMHAGAVRVDSEKMSKSLGNFFTIREVLEEHDPEVVRYLLVASHYRSAINYAPASLGEARKSLERFYTALEGLEAVEENASDSISSGSLSSDSISSDSYAERFTAAMDDDFNTPEALSVLFELARELNRAKQGEQADADRAARLAGELKHLGGVLGLFSQDPATFLKGAAGSLALSAEEIEARIQARAEAKKARDFAAADRIRDELAELGIILKDSREGTTWVVEKG</sequence>
<keyword evidence="5 12" id="KW-0436">Ligase</keyword>
<dbReference type="KEGG" id="hbh:E4T21_08865"/>
<dbReference type="AlphaFoldDB" id="A0A5C1ND84"/>
<dbReference type="Pfam" id="PF23493">
    <property type="entry name" value="CysS_C"/>
    <property type="match status" value="1"/>
</dbReference>
<dbReference type="GO" id="GO:0004817">
    <property type="term" value="F:cysteine-tRNA ligase activity"/>
    <property type="evidence" value="ECO:0007669"/>
    <property type="project" value="UniProtKB-UniRule"/>
</dbReference>
<dbReference type="InterPro" id="IPR014729">
    <property type="entry name" value="Rossmann-like_a/b/a_fold"/>
</dbReference>
<feature type="binding site" evidence="12">
    <location>
        <position position="233"/>
    </location>
    <ligand>
        <name>Zn(2+)</name>
        <dbReference type="ChEBI" id="CHEBI:29105"/>
    </ligand>
</feature>
<dbReference type="SUPFAM" id="SSF52374">
    <property type="entry name" value="Nucleotidylyl transferase"/>
    <property type="match status" value="1"/>
</dbReference>
<comment type="subunit">
    <text evidence="3 12">Monomer.</text>
</comment>
<feature type="domain" description="Cysteinyl-tRNA synthetase class Ia DALR" evidence="13">
    <location>
        <begin position="354"/>
        <end position="418"/>
    </location>
</feature>
<comment type="subcellular location">
    <subcellularLocation>
        <location evidence="1 12">Cytoplasm</location>
    </subcellularLocation>
</comment>
<comment type="similarity">
    <text evidence="2 12">Belongs to the class-I aminoacyl-tRNA synthetase family.</text>
</comment>
<evidence type="ECO:0000256" key="6">
    <source>
        <dbReference type="ARBA" id="ARBA00022723"/>
    </source>
</evidence>
<dbReference type="GO" id="GO:0005829">
    <property type="term" value="C:cytosol"/>
    <property type="evidence" value="ECO:0007669"/>
    <property type="project" value="TreeGrafter"/>
</dbReference>
<dbReference type="InterPro" id="IPR015803">
    <property type="entry name" value="Cys-tRNA-ligase"/>
</dbReference>
<dbReference type="PRINTS" id="PR00983">
    <property type="entry name" value="TRNASYNTHCYS"/>
</dbReference>
<evidence type="ECO:0000256" key="9">
    <source>
        <dbReference type="ARBA" id="ARBA00022840"/>
    </source>
</evidence>
<dbReference type="EMBL" id="CP038437">
    <property type="protein sequence ID" value="QEM81642.1"/>
    <property type="molecule type" value="Genomic_DNA"/>
</dbReference>
<dbReference type="Gene3D" id="3.40.50.620">
    <property type="entry name" value="HUPs"/>
    <property type="match status" value="1"/>
</dbReference>
<dbReference type="FunFam" id="3.40.50.620:FF:000009">
    <property type="entry name" value="Cysteine--tRNA ligase"/>
    <property type="match status" value="1"/>
</dbReference>
<evidence type="ECO:0000256" key="8">
    <source>
        <dbReference type="ARBA" id="ARBA00022833"/>
    </source>
</evidence>
<dbReference type="InterPro" id="IPR024909">
    <property type="entry name" value="Cys-tRNA/MSH_ligase"/>
</dbReference>